<sequence>MSSMREWESSQGLNSTDGHVTSQAGDKEKSSSIRRLLNKLIAKSLETLFPLLEVARQFGPLVELLVNGMDVEADELVPDAT</sequence>
<reference evidence="1 2" key="1">
    <citation type="journal article" date="2022" name="bioRxiv">
        <title>The genome of the oomycete Peronosclerospora sorghi, a cosmopolitan pathogen of maize and sorghum, is inflated with dispersed pseudogenes.</title>
        <authorList>
            <person name="Fletcher K."/>
            <person name="Martin F."/>
            <person name="Isakeit T."/>
            <person name="Cavanaugh K."/>
            <person name="Magill C."/>
            <person name="Michelmore R."/>
        </authorList>
    </citation>
    <scope>NUCLEOTIDE SEQUENCE [LARGE SCALE GENOMIC DNA]</scope>
    <source>
        <strain evidence="1">P6</strain>
    </source>
</reference>
<evidence type="ECO:0000313" key="1">
    <source>
        <dbReference type="EMBL" id="KAI9906458.1"/>
    </source>
</evidence>
<dbReference type="EMBL" id="CM047587">
    <property type="protein sequence ID" value="KAI9906458.1"/>
    <property type="molecule type" value="Genomic_DNA"/>
</dbReference>
<dbReference type="Proteomes" id="UP001163321">
    <property type="component" value="Chromosome 8"/>
</dbReference>
<evidence type="ECO:0000313" key="2">
    <source>
        <dbReference type="Proteomes" id="UP001163321"/>
    </source>
</evidence>
<protein>
    <submittedName>
        <fullName evidence="1">Uncharacterized protein</fullName>
    </submittedName>
</protein>
<accession>A0ACC0VIZ3</accession>
<organism evidence="1 2">
    <name type="scientific">Peronosclerospora sorghi</name>
    <dbReference type="NCBI Taxonomy" id="230839"/>
    <lineage>
        <taxon>Eukaryota</taxon>
        <taxon>Sar</taxon>
        <taxon>Stramenopiles</taxon>
        <taxon>Oomycota</taxon>
        <taxon>Peronosporomycetes</taxon>
        <taxon>Peronosporales</taxon>
        <taxon>Peronosporaceae</taxon>
        <taxon>Peronosclerospora</taxon>
    </lineage>
</organism>
<name>A0ACC0VIZ3_9STRA</name>
<gene>
    <name evidence="1" type="ORF">PsorP6_002956</name>
</gene>
<keyword evidence="2" id="KW-1185">Reference proteome</keyword>
<proteinExistence type="predicted"/>
<comment type="caution">
    <text evidence="1">The sequence shown here is derived from an EMBL/GenBank/DDBJ whole genome shotgun (WGS) entry which is preliminary data.</text>
</comment>